<sequence length="143" mass="17115">MARDKAIVTKTMKRVKSKDTSIEIALRKALWKKGFRYRKNCAKLPGKPDIIIPKYKIAIFCDSEFFHGKDWDKLKLQLQRGNNADYWIKKIERNRQRDRENEKKLMFLGWNVVRFWGKDIANDVNECVRVVEEKIFDIYVSDD</sequence>
<reference evidence="1" key="1">
    <citation type="submission" date="2019-04" db="EMBL/GenBank/DDBJ databases">
        <title>Microbes associate with the intestines of laboratory mice.</title>
        <authorList>
            <person name="Navarre W."/>
            <person name="Wong E."/>
            <person name="Huang K."/>
            <person name="Tropini C."/>
            <person name="Ng K."/>
            <person name="Yu B."/>
        </authorList>
    </citation>
    <scope>NUCLEOTIDE SEQUENCE</scope>
    <source>
        <strain evidence="1">NM01_1-7b</strain>
    </source>
</reference>
<proteinExistence type="predicted"/>
<protein>
    <submittedName>
        <fullName evidence="1">Very short patch repair endonuclease</fullName>
    </submittedName>
</protein>
<organism evidence="1 2">
    <name type="scientific">Petralouisia muris</name>
    <dbReference type="NCBI Taxonomy" id="3032872"/>
    <lineage>
        <taxon>Bacteria</taxon>
        <taxon>Bacillati</taxon>
        <taxon>Bacillota</taxon>
        <taxon>Clostridia</taxon>
        <taxon>Lachnospirales</taxon>
        <taxon>Lachnospiraceae</taxon>
        <taxon>Petralouisia</taxon>
    </lineage>
</organism>
<accession>A0AC61RP21</accession>
<dbReference type="EMBL" id="SRYA01000111">
    <property type="protein sequence ID" value="TGY87707.1"/>
    <property type="molecule type" value="Genomic_DNA"/>
</dbReference>
<keyword evidence="2" id="KW-1185">Reference proteome</keyword>
<comment type="caution">
    <text evidence="1">The sequence shown here is derived from an EMBL/GenBank/DDBJ whole genome shotgun (WGS) entry which is preliminary data.</text>
</comment>
<keyword evidence="1" id="KW-0378">Hydrolase</keyword>
<gene>
    <name evidence="1" type="ORF">E5329_26465</name>
</gene>
<evidence type="ECO:0000313" key="2">
    <source>
        <dbReference type="Proteomes" id="UP000304953"/>
    </source>
</evidence>
<evidence type="ECO:0000313" key="1">
    <source>
        <dbReference type="EMBL" id="TGY87707.1"/>
    </source>
</evidence>
<name>A0AC61RP21_9FIRM</name>
<dbReference type="Proteomes" id="UP000304953">
    <property type="component" value="Unassembled WGS sequence"/>
</dbReference>
<keyword evidence="1" id="KW-0255">Endonuclease</keyword>
<keyword evidence="1" id="KW-0540">Nuclease</keyword>